<dbReference type="EMBL" id="JAUEPP010000001">
    <property type="protein sequence ID" value="KAK3355464.1"/>
    <property type="molecule type" value="Genomic_DNA"/>
</dbReference>
<evidence type="ECO:0000313" key="3">
    <source>
        <dbReference type="Proteomes" id="UP001278500"/>
    </source>
</evidence>
<protein>
    <submittedName>
        <fullName evidence="2">Uncharacterized protein</fullName>
    </submittedName>
</protein>
<dbReference type="Proteomes" id="UP001278500">
    <property type="component" value="Unassembled WGS sequence"/>
</dbReference>
<name>A0AAE0JR43_9PEZI</name>
<reference evidence="2" key="2">
    <citation type="submission" date="2023-06" db="EMBL/GenBank/DDBJ databases">
        <authorList>
            <consortium name="Lawrence Berkeley National Laboratory"/>
            <person name="Haridas S."/>
            <person name="Hensen N."/>
            <person name="Bonometti L."/>
            <person name="Westerberg I."/>
            <person name="Brannstrom I.O."/>
            <person name="Guillou S."/>
            <person name="Cros-Aarteil S."/>
            <person name="Calhoun S."/>
            <person name="Kuo A."/>
            <person name="Mondo S."/>
            <person name="Pangilinan J."/>
            <person name="Riley R."/>
            <person name="Labutti K."/>
            <person name="Andreopoulos B."/>
            <person name="Lipzen A."/>
            <person name="Chen C."/>
            <person name="Yanf M."/>
            <person name="Daum C."/>
            <person name="Ng V."/>
            <person name="Clum A."/>
            <person name="Steindorff A."/>
            <person name="Ohm R."/>
            <person name="Martin F."/>
            <person name="Silar P."/>
            <person name="Natvig D."/>
            <person name="Lalanne C."/>
            <person name="Gautier V."/>
            <person name="Ament-Velasquez S.L."/>
            <person name="Kruys A."/>
            <person name="Hutchinson M.I."/>
            <person name="Powell A.J."/>
            <person name="Barry K."/>
            <person name="Miller A.N."/>
            <person name="Grigoriev I.V."/>
            <person name="Debuchy R."/>
            <person name="Gladieux P."/>
            <person name="Thoren M.H."/>
            <person name="Johannesson H."/>
        </authorList>
    </citation>
    <scope>NUCLEOTIDE SEQUENCE</scope>
    <source>
        <strain evidence="2">CBS 560.94</strain>
    </source>
</reference>
<comment type="caution">
    <text evidence="2">The sequence shown here is derived from an EMBL/GenBank/DDBJ whole genome shotgun (WGS) entry which is preliminary data.</text>
</comment>
<evidence type="ECO:0000313" key="2">
    <source>
        <dbReference type="EMBL" id="KAK3355464.1"/>
    </source>
</evidence>
<dbReference type="GeneID" id="87866468"/>
<sequence>MISIGGILHLHAPLPLAAYSPGTGYPQEAKLKKHEGALEGRFRPAPSTGIVTTVRRWTVGLSTPWVQISPLTLEGATPTIGPRGEIQPMESFRCSAPERLLLGTKGTIPAHAAARLISDDDDNNDDNDDDNDNDDDDNDDNDDAPLARPRSQQIMRKESGGE</sequence>
<evidence type="ECO:0000256" key="1">
    <source>
        <dbReference type="SAM" id="MobiDB-lite"/>
    </source>
</evidence>
<organism evidence="2 3">
    <name type="scientific">Neurospora tetraspora</name>
    <dbReference type="NCBI Taxonomy" id="94610"/>
    <lineage>
        <taxon>Eukaryota</taxon>
        <taxon>Fungi</taxon>
        <taxon>Dikarya</taxon>
        <taxon>Ascomycota</taxon>
        <taxon>Pezizomycotina</taxon>
        <taxon>Sordariomycetes</taxon>
        <taxon>Sordariomycetidae</taxon>
        <taxon>Sordariales</taxon>
        <taxon>Sordariaceae</taxon>
        <taxon>Neurospora</taxon>
    </lineage>
</organism>
<reference evidence="2" key="1">
    <citation type="journal article" date="2023" name="Mol. Phylogenet. Evol.">
        <title>Genome-scale phylogeny and comparative genomics of the fungal order Sordariales.</title>
        <authorList>
            <person name="Hensen N."/>
            <person name="Bonometti L."/>
            <person name="Westerberg I."/>
            <person name="Brannstrom I.O."/>
            <person name="Guillou S."/>
            <person name="Cros-Aarteil S."/>
            <person name="Calhoun S."/>
            <person name="Haridas S."/>
            <person name="Kuo A."/>
            <person name="Mondo S."/>
            <person name="Pangilinan J."/>
            <person name="Riley R."/>
            <person name="LaButti K."/>
            <person name="Andreopoulos B."/>
            <person name="Lipzen A."/>
            <person name="Chen C."/>
            <person name="Yan M."/>
            <person name="Daum C."/>
            <person name="Ng V."/>
            <person name="Clum A."/>
            <person name="Steindorff A."/>
            <person name="Ohm R.A."/>
            <person name="Martin F."/>
            <person name="Silar P."/>
            <person name="Natvig D.O."/>
            <person name="Lalanne C."/>
            <person name="Gautier V."/>
            <person name="Ament-Velasquez S.L."/>
            <person name="Kruys A."/>
            <person name="Hutchinson M.I."/>
            <person name="Powell A.J."/>
            <person name="Barry K."/>
            <person name="Miller A.N."/>
            <person name="Grigoriev I.V."/>
            <person name="Debuchy R."/>
            <person name="Gladieux P."/>
            <person name="Hiltunen Thoren M."/>
            <person name="Johannesson H."/>
        </authorList>
    </citation>
    <scope>NUCLEOTIDE SEQUENCE</scope>
    <source>
        <strain evidence="2">CBS 560.94</strain>
    </source>
</reference>
<accession>A0AAE0JR43</accession>
<gene>
    <name evidence="2" type="ORF">B0H65DRAFT_544713</name>
</gene>
<dbReference type="RefSeq" id="XP_062686842.1">
    <property type="nucleotide sequence ID" value="XM_062829314.1"/>
</dbReference>
<feature type="compositionally biased region" description="Acidic residues" evidence="1">
    <location>
        <begin position="119"/>
        <end position="143"/>
    </location>
</feature>
<dbReference type="AlphaFoldDB" id="A0AAE0JR43"/>
<keyword evidence="3" id="KW-1185">Reference proteome</keyword>
<proteinExistence type="predicted"/>
<feature type="region of interest" description="Disordered" evidence="1">
    <location>
        <begin position="115"/>
        <end position="162"/>
    </location>
</feature>